<feature type="transmembrane region" description="Helical" evidence="8">
    <location>
        <begin position="53"/>
        <end position="76"/>
    </location>
</feature>
<dbReference type="EMBL" id="WBOS01000012">
    <property type="protein sequence ID" value="KAB2331119.1"/>
    <property type="molecule type" value="Genomic_DNA"/>
</dbReference>
<proteinExistence type="inferred from homology"/>
<evidence type="ECO:0000256" key="1">
    <source>
        <dbReference type="ARBA" id="ARBA00004651"/>
    </source>
</evidence>
<dbReference type="GO" id="GO:0015297">
    <property type="term" value="F:antiporter activity"/>
    <property type="evidence" value="ECO:0007669"/>
    <property type="project" value="UniProtKB-KW"/>
</dbReference>
<feature type="transmembrane region" description="Helical" evidence="8">
    <location>
        <begin position="22"/>
        <end position="41"/>
    </location>
</feature>
<dbReference type="PIRSF" id="PIRSF019239">
    <property type="entry name" value="MrpE"/>
    <property type="match status" value="1"/>
</dbReference>
<accession>A0A6L3V6V2</accession>
<evidence type="ECO:0000256" key="4">
    <source>
        <dbReference type="ARBA" id="ARBA00022475"/>
    </source>
</evidence>
<dbReference type="Proteomes" id="UP000481030">
    <property type="component" value="Unassembled WGS sequence"/>
</dbReference>
<evidence type="ECO:0000256" key="5">
    <source>
        <dbReference type="ARBA" id="ARBA00022692"/>
    </source>
</evidence>
<dbReference type="AlphaFoldDB" id="A0A6L3V6V2"/>
<organism evidence="9 10">
    <name type="scientific">Cytobacillus depressus</name>
    <dbReference type="NCBI Taxonomy" id="1602942"/>
    <lineage>
        <taxon>Bacteria</taxon>
        <taxon>Bacillati</taxon>
        <taxon>Bacillota</taxon>
        <taxon>Bacilli</taxon>
        <taxon>Bacillales</taxon>
        <taxon>Bacillaceae</taxon>
        <taxon>Cytobacillus</taxon>
    </lineage>
</organism>
<keyword evidence="5 8" id="KW-0812">Transmembrane</keyword>
<evidence type="ECO:0000256" key="6">
    <source>
        <dbReference type="ARBA" id="ARBA00022989"/>
    </source>
</evidence>
<protein>
    <submittedName>
        <fullName evidence="9">Na+/H+ antiporter subunit E</fullName>
    </submittedName>
</protein>
<keyword evidence="7 8" id="KW-0472">Membrane</keyword>
<keyword evidence="4" id="KW-1003">Cell membrane</keyword>
<evidence type="ECO:0000313" key="9">
    <source>
        <dbReference type="EMBL" id="KAB2331119.1"/>
    </source>
</evidence>
<dbReference type="Pfam" id="PF01899">
    <property type="entry name" value="MNHE"/>
    <property type="match status" value="1"/>
</dbReference>
<evidence type="ECO:0000256" key="8">
    <source>
        <dbReference type="SAM" id="Phobius"/>
    </source>
</evidence>
<evidence type="ECO:0000256" key="3">
    <source>
        <dbReference type="ARBA" id="ARBA00022449"/>
    </source>
</evidence>
<keyword evidence="10" id="KW-1185">Reference proteome</keyword>
<keyword evidence="3" id="KW-0050">Antiport</keyword>
<keyword evidence="6 8" id="KW-1133">Transmembrane helix</keyword>
<dbReference type="PANTHER" id="PTHR34584:SF1">
    <property type="entry name" value="NA(+)_H(+) ANTIPORTER SUBUNIT E1"/>
    <property type="match status" value="1"/>
</dbReference>
<keyword evidence="3" id="KW-0813">Transport</keyword>
<reference evidence="9 10" key="1">
    <citation type="journal article" date="2016" name="Antonie Van Leeuwenhoek">
        <title>Bacillus depressus sp. nov., isolated from soil of a sunflower field.</title>
        <authorList>
            <person name="Wei X."/>
            <person name="Xin D."/>
            <person name="Xin Y."/>
            <person name="Zhang H."/>
            <person name="Wang T."/>
            <person name="Zhang J."/>
        </authorList>
    </citation>
    <scope>NUCLEOTIDE SEQUENCE [LARGE SCALE GENOMIC DNA]</scope>
    <source>
        <strain evidence="9 10">BZ1</strain>
    </source>
</reference>
<dbReference type="OrthoDB" id="9800498at2"/>
<comment type="caution">
    <text evidence="9">The sequence shown here is derived from an EMBL/GenBank/DDBJ whole genome shotgun (WGS) entry which is preliminary data.</text>
</comment>
<dbReference type="RefSeq" id="WP_151536316.1">
    <property type="nucleotide sequence ID" value="NZ_WBOS01000012.1"/>
</dbReference>
<dbReference type="PANTHER" id="PTHR34584">
    <property type="entry name" value="NA(+)/H(+) ANTIPORTER SUBUNIT E1"/>
    <property type="match status" value="1"/>
</dbReference>
<dbReference type="GO" id="GO:0005886">
    <property type="term" value="C:plasma membrane"/>
    <property type="evidence" value="ECO:0007669"/>
    <property type="project" value="UniProtKB-SubCell"/>
</dbReference>
<evidence type="ECO:0000313" key="10">
    <source>
        <dbReference type="Proteomes" id="UP000481030"/>
    </source>
</evidence>
<sequence>MPVQVLINLFIAFLWMFFQDEWSFLSFFSGYIVGIVVLFSLRRFFPSSFYLRRFIAILKLFILFITESVISSFAIIKEVIRPKLNVTPGIFKMETELEGDLEISLLALLLTLTPGSVVMEISPNNKVFYLHALNLPDSKHAVFQSQIKYEKAIKEVTR</sequence>
<dbReference type="InterPro" id="IPR002758">
    <property type="entry name" value="Cation_antiport_E"/>
</dbReference>
<evidence type="ECO:0000256" key="2">
    <source>
        <dbReference type="ARBA" id="ARBA00006228"/>
    </source>
</evidence>
<dbReference type="GO" id="GO:0008324">
    <property type="term" value="F:monoatomic cation transmembrane transporter activity"/>
    <property type="evidence" value="ECO:0007669"/>
    <property type="project" value="InterPro"/>
</dbReference>
<evidence type="ECO:0000256" key="7">
    <source>
        <dbReference type="ARBA" id="ARBA00023136"/>
    </source>
</evidence>
<gene>
    <name evidence="9" type="ORF">F7731_18740</name>
</gene>
<comment type="subcellular location">
    <subcellularLocation>
        <location evidence="1">Cell membrane</location>
        <topology evidence="1">Multi-pass membrane protein</topology>
    </subcellularLocation>
</comment>
<comment type="similarity">
    <text evidence="2">Belongs to the CPA3 antiporters (TC 2.A.63) subunit E family.</text>
</comment>
<name>A0A6L3V6V2_9BACI</name>